<dbReference type="Proteomes" id="UP000192505">
    <property type="component" value="Unassembled WGS sequence"/>
</dbReference>
<sequence>MLDSVPDNVAVLDARGTIVMTNIAWRQYAIAYSPVPGQATPNSDVGVNYLEVSSRGNYPNDESGRRAVQGIRDVLSGAMEAFSLCYPCHTPDEQLWSTMTVTPLEWEGERGALVTHTDTTPRHRLNRR</sequence>
<reference evidence="2 3" key="1">
    <citation type="submission" date="2017-01" db="EMBL/GenBank/DDBJ databases">
        <title>Novel large sulfur bacteria in the metagenomes of groundwater-fed chemosynthetic microbial mats in the Lake Huron basin.</title>
        <authorList>
            <person name="Sharrar A.M."/>
            <person name="Flood B.E."/>
            <person name="Bailey J.V."/>
            <person name="Jones D.S."/>
            <person name="Biddanda B."/>
            <person name="Ruberg S.A."/>
            <person name="Marcus D.N."/>
            <person name="Dick G.J."/>
        </authorList>
    </citation>
    <scope>NUCLEOTIDE SEQUENCE [LARGE SCALE GENOMIC DNA]</scope>
    <source>
        <strain evidence="2">A7</strain>
    </source>
</reference>
<evidence type="ECO:0000259" key="1">
    <source>
        <dbReference type="Pfam" id="PF08448"/>
    </source>
</evidence>
<dbReference type="SUPFAM" id="SSF55785">
    <property type="entry name" value="PYP-like sensor domain (PAS domain)"/>
    <property type="match status" value="1"/>
</dbReference>
<dbReference type="Pfam" id="PF08448">
    <property type="entry name" value="PAS_4"/>
    <property type="match status" value="1"/>
</dbReference>
<dbReference type="AlphaFoldDB" id="A0A1W9KU40"/>
<gene>
    <name evidence="2" type="ORF">BWK72_09680</name>
</gene>
<dbReference type="InterPro" id="IPR035965">
    <property type="entry name" value="PAS-like_dom_sf"/>
</dbReference>
<dbReference type="EMBL" id="MTEI01000005">
    <property type="protein sequence ID" value="OQW88017.1"/>
    <property type="molecule type" value="Genomic_DNA"/>
</dbReference>
<accession>A0A1W9KU40</accession>
<protein>
    <recommendedName>
        <fullName evidence="1">PAS fold-4 domain-containing protein</fullName>
    </recommendedName>
</protein>
<evidence type="ECO:0000313" key="2">
    <source>
        <dbReference type="EMBL" id="OQW88017.1"/>
    </source>
</evidence>
<feature type="domain" description="PAS fold-4" evidence="1">
    <location>
        <begin position="2"/>
        <end position="124"/>
    </location>
</feature>
<dbReference type="Gene3D" id="3.30.450.20">
    <property type="entry name" value="PAS domain"/>
    <property type="match status" value="1"/>
</dbReference>
<evidence type="ECO:0000313" key="3">
    <source>
        <dbReference type="Proteomes" id="UP000192505"/>
    </source>
</evidence>
<dbReference type="InterPro" id="IPR013656">
    <property type="entry name" value="PAS_4"/>
</dbReference>
<comment type="caution">
    <text evidence="2">The sequence shown here is derived from an EMBL/GenBank/DDBJ whole genome shotgun (WGS) entry which is preliminary data.</text>
</comment>
<name>A0A1W9KU40_9BURK</name>
<organism evidence="2 3">
    <name type="scientific">Rhodoferax ferrireducens</name>
    <dbReference type="NCBI Taxonomy" id="192843"/>
    <lineage>
        <taxon>Bacteria</taxon>
        <taxon>Pseudomonadati</taxon>
        <taxon>Pseudomonadota</taxon>
        <taxon>Betaproteobacteria</taxon>
        <taxon>Burkholderiales</taxon>
        <taxon>Comamonadaceae</taxon>
        <taxon>Rhodoferax</taxon>
    </lineage>
</organism>
<proteinExistence type="predicted"/>